<keyword evidence="1" id="KW-0472">Membrane</keyword>
<protein>
    <submittedName>
        <fullName evidence="2">Uncharacterized protein</fullName>
    </submittedName>
</protein>
<dbReference type="OrthoDB" id="3297285at2"/>
<reference evidence="2 3" key="1">
    <citation type="submission" date="2015-10" db="EMBL/GenBank/DDBJ databases">
        <authorList>
            <person name="Gilbert D.G."/>
        </authorList>
    </citation>
    <scope>NUCLEOTIDE SEQUENCE [LARGE SCALE GENOMIC DNA]</scope>
    <source>
        <strain evidence="2 3">NRRL B-16712</strain>
    </source>
</reference>
<dbReference type="AlphaFoldDB" id="A0A101JJX7"/>
<keyword evidence="1" id="KW-0812">Transmembrane</keyword>
<keyword evidence="3" id="KW-1185">Reference proteome</keyword>
<dbReference type="Proteomes" id="UP000053244">
    <property type="component" value="Unassembled WGS sequence"/>
</dbReference>
<gene>
    <name evidence="2" type="ORF">ADL15_33645</name>
</gene>
<name>A0A101JJX7_9ACTN</name>
<evidence type="ECO:0000313" key="2">
    <source>
        <dbReference type="EMBL" id="KUL27786.1"/>
    </source>
</evidence>
<dbReference type="EMBL" id="LLZH01000294">
    <property type="protein sequence ID" value="KUL27786.1"/>
    <property type="molecule type" value="Genomic_DNA"/>
</dbReference>
<organism evidence="2 3">
    <name type="scientific">Actinoplanes awajinensis subsp. mycoplanecinus</name>
    <dbReference type="NCBI Taxonomy" id="135947"/>
    <lineage>
        <taxon>Bacteria</taxon>
        <taxon>Bacillati</taxon>
        <taxon>Actinomycetota</taxon>
        <taxon>Actinomycetes</taxon>
        <taxon>Micromonosporales</taxon>
        <taxon>Micromonosporaceae</taxon>
        <taxon>Actinoplanes</taxon>
    </lineage>
</organism>
<evidence type="ECO:0000313" key="3">
    <source>
        <dbReference type="Proteomes" id="UP000053244"/>
    </source>
</evidence>
<evidence type="ECO:0000256" key="1">
    <source>
        <dbReference type="SAM" id="Phobius"/>
    </source>
</evidence>
<accession>A0A101JJX7</accession>
<keyword evidence="1" id="KW-1133">Transmembrane helix</keyword>
<proteinExistence type="predicted"/>
<sequence>MNFLPQTLLSEPMTLLMTWMLLLVAAFPAVMLLASPQAVHRPGQLVMAVVDVLRCHLEAREQARREAAAAARFAAEVKASSVRADEAVRFRQDLWRESGQHAGDTWLTWQAAEEQVVRGRAAAAFTAPWAVRTPAEYAERKRFLHRSVRDAVHRGDLPTAALAAALAGRDGWDPQLHPLEQELVVLRAVAEHRRWCHQQATAAEGTAWDDIQRAVVVRDRTRAEAVAAAHRAAQHRLRPIHEHWTLPALRLTWGHQLA</sequence>
<dbReference type="RefSeq" id="WP_067699588.1">
    <property type="nucleotide sequence ID" value="NZ_LLZH01000294.1"/>
</dbReference>
<comment type="caution">
    <text evidence="2">The sequence shown here is derived from an EMBL/GenBank/DDBJ whole genome shotgun (WGS) entry which is preliminary data.</text>
</comment>
<feature type="transmembrane region" description="Helical" evidence="1">
    <location>
        <begin position="12"/>
        <end position="34"/>
    </location>
</feature>